<comment type="caution">
    <text evidence="1">The sequence shown here is derived from an EMBL/GenBank/DDBJ whole genome shotgun (WGS) entry which is preliminary data.</text>
</comment>
<gene>
    <name evidence="1" type="ORF">Q764_12215</name>
</gene>
<keyword evidence="2" id="KW-1185">Reference proteome</keyword>
<dbReference type="OrthoDB" id="1550456at2"/>
<keyword evidence="1" id="KW-0261">Viral envelope protein</keyword>
<evidence type="ECO:0000313" key="2">
    <source>
        <dbReference type="Proteomes" id="UP000030121"/>
    </source>
</evidence>
<dbReference type="EMBL" id="JRLW01000017">
    <property type="protein sequence ID" value="KGO87907.1"/>
    <property type="molecule type" value="Genomic_DNA"/>
</dbReference>
<accession>A0A0A2M5G4</accession>
<evidence type="ECO:0000313" key="1">
    <source>
        <dbReference type="EMBL" id="KGO87907.1"/>
    </source>
</evidence>
<organism evidence="1 2">
    <name type="scientific">Flavobacterium suncheonense GH29-5 = DSM 17707</name>
    <dbReference type="NCBI Taxonomy" id="1121899"/>
    <lineage>
        <taxon>Bacteria</taxon>
        <taxon>Pseudomonadati</taxon>
        <taxon>Bacteroidota</taxon>
        <taxon>Flavobacteriia</taxon>
        <taxon>Flavobacteriales</taxon>
        <taxon>Flavobacteriaceae</taxon>
        <taxon>Flavobacterium</taxon>
    </lineage>
</organism>
<dbReference type="AlphaFoldDB" id="A0A0A2M5G4"/>
<dbReference type="Pfam" id="PF07166">
    <property type="entry name" value="DUF1398"/>
    <property type="match status" value="1"/>
</dbReference>
<dbReference type="InterPro" id="IPR036696">
    <property type="entry name" value="YdfO-like_sf"/>
</dbReference>
<dbReference type="eggNOG" id="COG5562">
    <property type="taxonomic scope" value="Bacteria"/>
</dbReference>
<dbReference type="RefSeq" id="WP_026981781.1">
    <property type="nucleotide sequence ID" value="NZ_JRLW01000017.1"/>
</dbReference>
<keyword evidence="1" id="KW-0946">Virion</keyword>
<dbReference type="Gene3D" id="3.30.1810.10">
    <property type="entry name" value="YdfO-like"/>
    <property type="match status" value="1"/>
</dbReference>
<reference evidence="1 2" key="1">
    <citation type="submission" date="2013-09" db="EMBL/GenBank/DDBJ databases">
        <authorList>
            <person name="Zeng Z."/>
            <person name="Chen C."/>
        </authorList>
    </citation>
    <scope>NUCLEOTIDE SEQUENCE [LARGE SCALE GENOMIC DNA]</scope>
    <source>
        <strain evidence="1 2">GH29-5</strain>
    </source>
</reference>
<dbReference type="InterPro" id="IPR009833">
    <property type="entry name" value="DUF1398"/>
</dbReference>
<protein>
    <submittedName>
        <fullName evidence="1">Phage envelope protein</fullName>
    </submittedName>
</protein>
<sequence>MFTIDQIKAAHSKVKSGADFPNYVQDLIRLGVTSYDTYVKDGHADYYGKNDYTTSSEPKYEALSISEESNVNQFISDLKAHQQGKTDYPTFCSDCAKSGVAKWIVNMEKMTCTYYDTSGKEVLVENIPQ</sequence>
<dbReference type="Proteomes" id="UP000030121">
    <property type="component" value="Unassembled WGS sequence"/>
</dbReference>
<name>A0A0A2M5G4_9FLAO</name>
<proteinExistence type="predicted"/>
<dbReference type="STRING" id="1121899.GCA_000430025_02398"/>
<dbReference type="SUPFAM" id="SSF160419">
    <property type="entry name" value="YdfO-like"/>
    <property type="match status" value="1"/>
</dbReference>